<name>A0A2M8QCM6_9CHLR</name>
<dbReference type="Gene3D" id="3.20.20.80">
    <property type="entry name" value="Glycosidases"/>
    <property type="match status" value="1"/>
</dbReference>
<dbReference type="Proteomes" id="UP000230790">
    <property type="component" value="Unassembled WGS sequence"/>
</dbReference>
<dbReference type="InterPro" id="IPR017853">
    <property type="entry name" value="GH"/>
</dbReference>
<evidence type="ECO:0000256" key="4">
    <source>
        <dbReference type="RuleBase" id="RU003690"/>
    </source>
</evidence>
<dbReference type="Pfam" id="PF00232">
    <property type="entry name" value="Glyco_hydro_1"/>
    <property type="match status" value="1"/>
</dbReference>
<comment type="caution">
    <text evidence="5">The sequence shown here is derived from an EMBL/GenBank/DDBJ whole genome shotgun (WGS) entry which is preliminary data.</text>
</comment>
<dbReference type="AlphaFoldDB" id="A0A2M8QCM6"/>
<protein>
    <submittedName>
        <fullName evidence="5">Glycoside hydrolase family 1 protein</fullName>
    </submittedName>
</protein>
<dbReference type="PRINTS" id="PR00131">
    <property type="entry name" value="GLHYDRLASE1"/>
</dbReference>
<organism evidence="5 6">
    <name type="scientific">Candidatus Thermofonsia Clade 3 bacterium</name>
    <dbReference type="NCBI Taxonomy" id="2364212"/>
    <lineage>
        <taxon>Bacteria</taxon>
        <taxon>Bacillati</taxon>
        <taxon>Chloroflexota</taxon>
        <taxon>Candidatus Thermofontia</taxon>
        <taxon>Candidatus Thermofonsia Clade 3</taxon>
    </lineage>
</organism>
<sequence length="457" mass="53145">MHSHALAGLRAVSEFTLHFPPNFKWGTATAAHQVEGNNTNNQWWQWEQTHKRIMNGDRSGIACDWWNNAEADFDRMVALGLNAHRLSVEWSRIEPREGRFDSAALDRYRAMLLALRQRGIEPMVTLHHFTNPCWLEERRAWEDADVIVPLFRRFTEKVVHALGDLCDLWCTINEPNVYATMGYLSGGRMPPGLQDARLAAQVLRNMLIAHAVAYETLHEKQTLARVGLAHHMRYFQPLRPGHLLDGIIARALNSMFNQSILEALAKGRWQRILARGAPVSARKLRGTLDWIGLNYYTRHRVAFDPTKRETFYSELLLYPQDVAMTDFNFGEIYPEGILIFARQLSRYKLPIYITENGLPDHDDDLRPAFLVQHLHTTWQAIQMCYDVRGYYHWSFVDNFEWGEGWRMKFGLVAMDTHTQARQFRRSALLYRDIIQAGAITSAIVREYTPQLFQTLYR</sequence>
<dbReference type="GO" id="GO:0008422">
    <property type="term" value="F:beta-glucosidase activity"/>
    <property type="evidence" value="ECO:0007669"/>
    <property type="project" value="TreeGrafter"/>
</dbReference>
<keyword evidence="2 5" id="KW-0378">Hydrolase</keyword>
<evidence type="ECO:0000313" key="6">
    <source>
        <dbReference type="Proteomes" id="UP000230790"/>
    </source>
</evidence>
<reference evidence="5 6" key="1">
    <citation type="submission" date="2017-11" db="EMBL/GenBank/DDBJ databases">
        <title>Evolution of Phototrophy in the Chloroflexi Phylum Driven by Horizontal Gene Transfer.</title>
        <authorList>
            <person name="Ward L.M."/>
            <person name="Hemp J."/>
            <person name="Shih P.M."/>
            <person name="Mcglynn S.E."/>
            <person name="Fischer W."/>
        </authorList>
    </citation>
    <scope>NUCLEOTIDE SEQUENCE [LARGE SCALE GENOMIC DNA]</scope>
    <source>
        <strain evidence="5">JP3_7</strain>
    </source>
</reference>
<comment type="similarity">
    <text evidence="1 4">Belongs to the glycosyl hydrolase 1 family.</text>
</comment>
<keyword evidence="3" id="KW-0326">Glycosidase</keyword>
<dbReference type="EMBL" id="PGTN01000043">
    <property type="protein sequence ID" value="PJF47563.1"/>
    <property type="molecule type" value="Genomic_DNA"/>
</dbReference>
<evidence type="ECO:0000256" key="1">
    <source>
        <dbReference type="ARBA" id="ARBA00010838"/>
    </source>
</evidence>
<accession>A0A2M8QCM6</accession>
<dbReference type="PANTHER" id="PTHR10353">
    <property type="entry name" value="GLYCOSYL HYDROLASE"/>
    <property type="match status" value="1"/>
</dbReference>
<dbReference type="PANTHER" id="PTHR10353:SF209">
    <property type="entry name" value="GALACTOLIPID GALACTOSYLTRANSFERASE SFR2, CHLOROPLASTIC"/>
    <property type="match status" value="1"/>
</dbReference>
<gene>
    <name evidence="5" type="ORF">CUN48_07930</name>
</gene>
<dbReference type="GO" id="GO:0005975">
    <property type="term" value="P:carbohydrate metabolic process"/>
    <property type="evidence" value="ECO:0007669"/>
    <property type="project" value="InterPro"/>
</dbReference>
<evidence type="ECO:0000256" key="2">
    <source>
        <dbReference type="ARBA" id="ARBA00022801"/>
    </source>
</evidence>
<dbReference type="InterPro" id="IPR001360">
    <property type="entry name" value="Glyco_hydro_1"/>
</dbReference>
<evidence type="ECO:0000256" key="3">
    <source>
        <dbReference type="ARBA" id="ARBA00023295"/>
    </source>
</evidence>
<dbReference type="SUPFAM" id="SSF51445">
    <property type="entry name" value="(Trans)glycosidases"/>
    <property type="match status" value="1"/>
</dbReference>
<proteinExistence type="inferred from homology"/>
<evidence type="ECO:0000313" key="5">
    <source>
        <dbReference type="EMBL" id="PJF47563.1"/>
    </source>
</evidence>